<dbReference type="Proteomes" id="UP000031056">
    <property type="component" value="Unassembled WGS sequence"/>
</dbReference>
<dbReference type="OrthoDB" id="2192040at2759"/>
<dbReference type="RefSeq" id="XP_014563844.1">
    <property type="nucleotide sequence ID" value="XM_014708358.1"/>
</dbReference>
<accession>A0A0B2ULB1</accession>
<dbReference type="EMBL" id="JOKQ01000005">
    <property type="protein sequence ID" value="KHN69802.1"/>
    <property type="molecule type" value="Genomic_DNA"/>
</dbReference>
<evidence type="ECO:0000313" key="1">
    <source>
        <dbReference type="EMBL" id="KHN69802.1"/>
    </source>
</evidence>
<protein>
    <recommendedName>
        <fullName evidence="3">Sas10 C-terminal domain-containing protein</fullName>
    </recommendedName>
</protein>
<dbReference type="GeneID" id="26261865"/>
<dbReference type="AlphaFoldDB" id="A0A0B2ULB1"/>
<reference evidence="1 2" key="1">
    <citation type="journal article" date="2014" name="MBio">
        <title>The Ordospora colligata genome; evolution of extreme reduction in microsporidia and host-to-parasite horizontal gene transfer.</title>
        <authorList>
            <person name="Pombert J.-F."/>
            <person name="Haag K.L."/>
            <person name="Beidas S."/>
            <person name="Ebert D."/>
            <person name="Keeling P.J."/>
        </authorList>
    </citation>
    <scope>NUCLEOTIDE SEQUENCE [LARGE SCALE GENOMIC DNA]</scope>
    <source>
        <strain evidence="1 2">OC4</strain>
    </source>
</reference>
<dbReference type="HOGENOM" id="CLU_1669927_0_0_1"/>
<proteinExistence type="predicted"/>
<dbReference type="InParanoid" id="A0A0B2ULB1"/>
<organism evidence="1 2">
    <name type="scientific">Ordospora colligata OC4</name>
    <dbReference type="NCBI Taxonomy" id="1354746"/>
    <lineage>
        <taxon>Eukaryota</taxon>
        <taxon>Fungi</taxon>
        <taxon>Fungi incertae sedis</taxon>
        <taxon>Microsporidia</taxon>
        <taxon>Ordosporidae</taxon>
        <taxon>Ordospora</taxon>
    </lineage>
</organism>
<gene>
    <name evidence="1" type="ORF">M896_052120</name>
</gene>
<keyword evidence="2" id="KW-1185">Reference proteome</keyword>
<evidence type="ECO:0008006" key="3">
    <source>
        <dbReference type="Google" id="ProtNLM"/>
    </source>
</evidence>
<dbReference type="VEuPathDB" id="MicrosporidiaDB:M896_052120"/>
<name>A0A0B2ULB1_9MICR</name>
<evidence type="ECO:0000313" key="2">
    <source>
        <dbReference type="Proteomes" id="UP000031056"/>
    </source>
</evidence>
<comment type="caution">
    <text evidence="1">The sequence shown here is derived from an EMBL/GenBank/DDBJ whole genome shotgun (WGS) entry which is preliminary data.</text>
</comment>
<sequence length="158" mass="18143">MECKIYSEDVKFVSENLNAARACVSNEILGIKCDLLSVYLMNLVLYKELSEEEKVGSPITEMLLKTNILLEKVCQMEKRAMNANGSTSAIEVEANTEDQKRRVISEEMKRNKFVKKRKFEDRNPKLKYRNKAKKLAEKAEIKHDGNIDVKKNGGSKLR</sequence>